<sequence>MALRQSVKITYAHKRARTQANNHITSSPLEPLASDHDDITRSEMSRRMLKRSRRAAYPEFDDGDIIERKRVSERLRKKPKKSEALCQVSDPNAMTTSDLLPPDALTFQTPFPSSDYINPLNITRPLIPEQLSPVPLSRSRLSRTSSRNLKENGRRSRFLESPFHSRPGSAAPSPQNKGRPRKNQNASLHTKSRTLSRGFEENRSKRSSRPDSYASCHNSTKNSPNKLSMHQRRPSNPTPSYMLEHITQQEWMIPPKALIRPSAARVTPPYLSPIPTQNSSFLSDHPQFYSTPLQCRAGSRTGLVPPDDSPIYKPLAQVMDHPNLDERFDVEMDDVTEPHARQTIHIHGNSIISSSGEFTLGPTATTEFVGIESPNGSDTHLSGVSPVHEPTERYPLRRLARVAVGDYNIRLASMTCSPSPGSATQNLCQVAPRVACKKEAKNVQKVFVGVVPLNLPHAATSPSLMDADIASDFCYDSQSCASKSLTPNTPPQSPVRDIGPSSPANSLIQEMQSLGLRGMFPLCLNRLFLPNIPAQSIIFTLFGSYMLSYIARNSLGGNVLSI</sequence>
<name>A0ACB8AB34_9AGAM</name>
<comment type="caution">
    <text evidence="1">The sequence shown here is derived from an EMBL/GenBank/DDBJ whole genome shotgun (WGS) entry which is preliminary data.</text>
</comment>
<accession>A0ACB8AB34</accession>
<keyword evidence="2" id="KW-1185">Reference proteome</keyword>
<dbReference type="EMBL" id="MU267719">
    <property type="protein sequence ID" value="KAH7910298.1"/>
    <property type="molecule type" value="Genomic_DNA"/>
</dbReference>
<reference evidence="1" key="1">
    <citation type="journal article" date="2021" name="New Phytol.">
        <title>Evolutionary innovations through gain and loss of genes in the ectomycorrhizal Boletales.</title>
        <authorList>
            <person name="Wu G."/>
            <person name="Miyauchi S."/>
            <person name="Morin E."/>
            <person name="Kuo A."/>
            <person name="Drula E."/>
            <person name="Varga T."/>
            <person name="Kohler A."/>
            <person name="Feng B."/>
            <person name="Cao Y."/>
            <person name="Lipzen A."/>
            <person name="Daum C."/>
            <person name="Hundley H."/>
            <person name="Pangilinan J."/>
            <person name="Johnson J."/>
            <person name="Barry K."/>
            <person name="LaButti K."/>
            <person name="Ng V."/>
            <person name="Ahrendt S."/>
            <person name="Min B."/>
            <person name="Choi I.G."/>
            <person name="Park H."/>
            <person name="Plett J.M."/>
            <person name="Magnuson J."/>
            <person name="Spatafora J.W."/>
            <person name="Nagy L.G."/>
            <person name="Henrissat B."/>
            <person name="Grigoriev I.V."/>
            <person name="Yang Z.L."/>
            <person name="Xu J."/>
            <person name="Martin F.M."/>
        </authorList>
    </citation>
    <scope>NUCLEOTIDE SEQUENCE</scope>
    <source>
        <strain evidence="1">ATCC 28755</strain>
    </source>
</reference>
<evidence type="ECO:0000313" key="1">
    <source>
        <dbReference type="EMBL" id="KAH7910298.1"/>
    </source>
</evidence>
<protein>
    <submittedName>
        <fullName evidence="1">Uncharacterized protein</fullName>
    </submittedName>
</protein>
<gene>
    <name evidence="1" type="ORF">BJ138DRAFT_127873</name>
</gene>
<proteinExistence type="predicted"/>
<dbReference type="Proteomes" id="UP000790377">
    <property type="component" value="Unassembled WGS sequence"/>
</dbReference>
<evidence type="ECO:0000313" key="2">
    <source>
        <dbReference type="Proteomes" id="UP000790377"/>
    </source>
</evidence>
<organism evidence="1 2">
    <name type="scientific">Hygrophoropsis aurantiaca</name>
    <dbReference type="NCBI Taxonomy" id="72124"/>
    <lineage>
        <taxon>Eukaryota</taxon>
        <taxon>Fungi</taxon>
        <taxon>Dikarya</taxon>
        <taxon>Basidiomycota</taxon>
        <taxon>Agaricomycotina</taxon>
        <taxon>Agaricomycetes</taxon>
        <taxon>Agaricomycetidae</taxon>
        <taxon>Boletales</taxon>
        <taxon>Coniophorineae</taxon>
        <taxon>Hygrophoropsidaceae</taxon>
        <taxon>Hygrophoropsis</taxon>
    </lineage>
</organism>